<dbReference type="SUPFAM" id="SSF53383">
    <property type="entry name" value="PLP-dependent transferases"/>
    <property type="match status" value="1"/>
</dbReference>
<dbReference type="CDD" id="cd00609">
    <property type="entry name" value="AAT_like"/>
    <property type="match status" value="1"/>
</dbReference>
<evidence type="ECO:0000256" key="1">
    <source>
        <dbReference type="ARBA" id="ARBA00001933"/>
    </source>
</evidence>
<evidence type="ECO:0000256" key="3">
    <source>
        <dbReference type="ARBA" id="ARBA00022576"/>
    </source>
</evidence>
<keyword evidence="5" id="KW-0663">Pyridoxal phosphate</keyword>
<protein>
    <submittedName>
        <fullName evidence="7">Putative aromatic amino acid aminotransferase</fullName>
    </submittedName>
</protein>
<reference evidence="7 8" key="2">
    <citation type="submission" date="2015-05" db="EMBL/GenBank/DDBJ databases">
        <authorList>
            <person name="Morales-Cruz A."/>
            <person name="Amrine K.C."/>
            <person name="Cantu D."/>
        </authorList>
    </citation>
    <scope>NUCLEOTIDE SEQUENCE [LARGE SCALE GENOMIC DNA]</scope>
    <source>
        <strain evidence="7">UCRPC4</strain>
    </source>
</reference>
<comment type="similarity">
    <text evidence="2">Belongs to the class-I pyridoxal-phosphate-dependent aminotransferase family.</text>
</comment>
<evidence type="ECO:0000256" key="6">
    <source>
        <dbReference type="SAM" id="MobiDB-lite"/>
    </source>
</evidence>
<dbReference type="GO" id="GO:1901605">
    <property type="term" value="P:alpha-amino acid metabolic process"/>
    <property type="evidence" value="ECO:0007669"/>
    <property type="project" value="TreeGrafter"/>
</dbReference>
<evidence type="ECO:0000313" key="8">
    <source>
        <dbReference type="Proteomes" id="UP000053317"/>
    </source>
</evidence>
<comment type="caution">
    <text evidence="7">The sequence shown here is derived from an EMBL/GenBank/DDBJ whole genome shotgun (WGS) entry which is preliminary data.</text>
</comment>
<dbReference type="InterPro" id="IPR015424">
    <property type="entry name" value="PyrdxlP-dep_Trfase"/>
</dbReference>
<comment type="cofactor">
    <cofactor evidence="1">
        <name>pyridoxal 5'-phosphate</name>
        <dbReference type="ChEBI" id="CHEBI:597326"/>
    </cofactor>
</comment>
<keyword evidence="3 7" id="KW-0032">Aminotransferase</keyword>
<dbReference type="InterPro" id="IPR050859">
    <property type="entry name" value="Class-I_PLP-dep_aminotransf"/>
</dbReference>
<dbReference type="AlphaFoldDB" id="A0A0G2DZC6"/>
<sequence length="610" mass="68330">MGNLAGGLPHNTYFPYDTLEAMTALPERFKPTPNDPRDPPTDGLNKLSVSDKPSTNRILVPHDSTDKNTLRKIDITTALQYGTAQGYPALYTWLRQFTNEVYHPNIPYEGGAEIILDCGNTDGLSKVYEVFFNHWDRDRDWIREREGLLVEEFAYSPAVGGTAPRDVNIVPVAIDSEGMLAYGKGGLLEVMENWDFSKGKRPHLMYTVTMGQNPTSGLLSVARRKEIYKVCSEYDIIIVEDDPYWYLQFPSANALSMKFRGEPISQNSPPADYKYNDPAKGQKSSGFEFLDNLVPSYLSIDTDGRVIRLDTFSKTVAPGCRLGWITAQPAIIQKLFQVTESTTQQPSGFVQSLVAELLVGPHDESSGGKGGAKDGSGWRAAGWVRWLEGLRGNYERRMNTMATILEEGKFYVETADSNKRISLRKSKTGISSSSGSLSDISDSEDTFSLVTKTEMYTFLPPSAGMFLWLHVNIFSHPLSKTISPQRLVFALWVLLTQPPYLLLITPGSSFSPTPAIAEEKGYRYFRFCFAAIDEDKLAEKTKAFVAACRFFWGLRKRKDIDRILRDEEDEEVDGQGSTAFKAFLGGELGQEVAGREEEDMEFRMKMGHMC</sequence>
<dbReference type="GO" id="GO:0008483">
    <property type="term" value="F:transaminase activity"/>
    <property type="evidence" value="ECO:0007669"/>
    <property type="project" value="UniProtKB-KW"/>
</dbReference>
<name>A0A0G2DZC6_PHACM</name>
<evidence type="ECO:0000256" key="2">
    <source>
        <dbReference type="ARBA" id="ARBA00007441"/>
    </source>
</evidence>
<reference evidence="7 8" key="1">
    <citation type="submission" date="2015-05" db="EMBL/GenBank/DDBJ databases">
        <title>Distinctive expansion of gene families associated with plant cell wall degradation and secondary metabolism in the genomes of grapevine trunk pathogens.</title>
        <authorList>
            <person name="Lawrence D.P."/>
            <person name="Travadon R."/>
            <person name="Rolshausen P.E."/>
            <person name="Baumgartner K."/>
        </authorList>
    </citation>
    <scope>NUCLEOTIDE SEQUENCE [LARGE SCALE GENOMIC DNA]</scope>
    <source>
        <strain evidence="7">UCRPC4</strain>
    </source>
</reference>
<organism evidence="7 8">
    <name type="scientific">Phaeomoniella chlamydospora</name>
    <name type="common">Phaeoacremonium chlamydosporum</name>
    <dbReference type="NCBI Taxonomy" id="158046"/>
    <lineage>
        <taxon>Eukaryota</taxon>
        <taxon>Fungi</taxon>
        <taxon>Dikarya</taxon>
        <taxon>Ascomycota</taxon>
        <taxon>Pezizomycotina</taxon>
        <taxon>Eurotiomycetes</taxon>
        <taxon>Chaetothyriomycetidae</taxon>
        <taxon>Phaeomoniellales</taxon>
        <taxon>Phaeomoniellaceae</taxon>
        <taxon>Phaeomoniella</taxon>
    </lineage>
</organism>
<dbReference type="OrthoDB" id="691673at2759"/>
<dbReference type="Proteomes" id="UP000053317">
    <property type="component" value="Unassembled WGS sequence"/>
</dbReference>
<dbReference type="Gene3D" id="3.40.640.10">
    <property type="entry name" value="Type I PLP-dependent aspartate aminotransferase-like (Major domain)"/>
    <property type="match status" value="2"/>
</dbReference>
<evidence type="ECO:0000256" key="4">
    <source>
        <dbReference type="ARBA" id="ARBA00022679"/>
    </source>
</evidence>
<accession>A0A0G2DZC6</accession>
<evidence type="ECO:0000313" key="7">
    <source>
        <dbReference type="EMBL" id="KKY15899.1"/>
    </source>
</evidence>
<dbReference type="PANTHER" id="PTHR42790:SF1">
    <property type="entry name" value="AROMATIC AMINO ACID AMINOTRANSFERASE, HYPOTHETICAL (EUROFUNG)"/>
    <property type="match status" value="1"/>
</dbReference>
<dbReference type="InterPro" id="IPR015421">
    <property type="entry name" value="PyrdxlP-dep_Trfase_major"/>
</dbReference>
<evidence type="ECO:0000256" key="5">
    <source>
        <dbReference type="ARBA" id="ARBA00022898"/>
    </source>
</evidence>
<feature type="compositionally biased region" description="Polar residues" evidence="6">
    <location>
        <begin position="47"/>
        <end position="57"/>
    </location>
</feature>
<proteinExistence type="inferred from homology"/>
<feature type="region of interest" description="Disordered" evidence="6">
    <location>
        <begin position="27"/>
        <end position="63"/>
    </location>
</feature>
<keyword evidence="4 7" id="KW-0808">Transferase</keyword>
<dbReference type="PANTHER" id="PTHR42790">
    <property type="entry name" value="AMINOTRANSFERASE"/>
    <property type="match status" value="1"/>
</dbReference>
<gene>
    <name evidence="7" type="ORF">UCRPC4_g06085</name>
</gene>
<feature type="compositionally biased region" description="Basic and acidic residues" evidence="6">
    <location>
        <begin position="27"/>
        <end position="40"/>
    </location>
</feature>
<dbReference type="EMBL" id="LCWF01000171">
    <property type="protein sequence ID" value="KKY15899.1"/>
    <property type="molecule type" value="Genomic_DNA"/>
</dbReference>
<keyword evidence="8" id="KW-1185">Reference proteome</keyword>